<dbReference type="AlphaFoldDB" id="A0A077QCB2"/>
<dbReference type="Pfam" id="PF13289">
    <property type="entry name" value="SIR2_2"/>
    <property type="match status" value="1"/>
</dbReference>
<dbReference type="Proteomes" id="UP000028480">
    <property type="component" value="Unassembled WGS sequence"/>
</dbReference>
<dbReference type="EMBL" id="CBTB010000012">
    <property type="protein sequence ID" value="CDH30795.1"/>
    <property type="molecule type" value="Genomic_DNA"/>
</dbReference>
<dbReference type="SUPFAM" id="SSF52467">
    <property type="entry name" value="DHS-like NAD/FAD-binding domain"/>
    <property type="match status" value="1"/>
</dbReference>
<sequence length="346" mass="40214">MATKRAYYGNDKDLDYLERLFQSANINFLIGSGASLPAISVLGNIEEELQQYIINENETQYSELASTFLKTIWDSMDFILNEGYEELSNSQELENNVIITKSNYQQFFSALEKILTKRRSGLLPKRINLFTTNYDLFLEYAATANHSMVLNDGFVHRKNLHGQMVYDPKSFYRTIYTTGNLYNYSVELPTINLLKLHGSLSWLKCNNEIYYNIKNSRFSDLVSQKDKNDWVNSHALILPRKEKFKETLLENIYYDLLRTYSNELDKEGTLLLVFGFSFADEHIELLTKKALRNATLKICIFAYNDSAVSHFMDKFAEFTNVEIIYKPKSIIELQELSSIITSCMRN</sequence>
<accession>A0A077QCB2</accession>
<name>A0A077QCB2_XENBV</name>
<reference evidence="1" key="1">
    <citation type="submission" date="2013-07" db="EMBL/GenBank/DDBJ databases">
        <title>Sub-species coevolution in mutualistic symbiosis.</title>
        <authorList>
            <person name="Murfin K."/>
            <person name="Klassen J."/>
            <person name="Lee M."/>
            <person name="Forst S."/>
            <person name="Stock P."/>
            <person name="Goodrich-Blair H."/>
        </authorList>
    </citation>
    <scope>NUCLEOTIDE SEQUENCE [LARGE SCALE GENOMIC DNA]</scope>
    <source>
        <strain evidence="1">Intermedium</strain>
    </source>
</reference>
<dbReference type="InterPro" id="IPR029035">
    <property type="entry name" value="DHS-like_NAD/FAD-binding_dom"/>
</dbReference>
<evidence type="ECO:0000313" key="1">
    <source>
        <dbReference type="EMBL" id="CDH30795.1"/>
    </source>
</evidence>
<protein>
    <submittedName>
        <fullName evidence="1">Uncharacterized protein</fullName>
    </submittedName>
</protein>
<comment type="caution">
    <text evidence="1">The sequence shown here is derived from an EMBL/GenBank/DDBJ whole genome shotgun (WGS) entry which is preliminary data.</text>
</comment>
<organism evidence="1">
    <name type="scientific">Xenorhabdus bovienii str. Intermedium</name>
    <dbReference type="NCBI Taxonomy" id="1379677"/>
    <lineage>
        <taxon>Bacteria</taxon>
        <taxon>Pseudomonadati</taxon>
        <taxon>Pseudomonadota</taxon>
        <taxon>Gammaproteobacteria</taxon>
        <taxon>Enterobacterales</taxon>
        <taxon>Morganellaceae</taxon>
        <taxon>Xenorhabdus</taxon>
    </lineage>
</organism>
<gene>
    <name evidence="1" type="ORF">XBI1_1090045</name>
</gene>
<dbReference type="HOGENOM" id="CLU_042788_0_0_6"/>
<proteinExistence type="predicted"/>
<dbReference type="RefSeq" id="WP_038182838.1">
    <property type="nucleotide sequence ID" value="NZ_CAWLWA010000078.1"/>
</dbReference>